<dbReference type="Gene3D" id="3.50.50.60">
    <property type="entry name" value="FAD/NAD(P)-binding domain"/>
    <property type="match status" value="1"/>
</dbReference>
<sequence>MKSTSDVVIIGGGCMGASTAYHLACLGIQNVVLLEREAQLAVGSTGRNAGGVRHQFSTRQNIQLSMESIRLMERFEEEVGYPMDFHQDGYLFLLSTPESVETFRRNIALQRSLGVEVDLVTPSEAVRLAPGLSVDGVLAASYCARDGIADPNGLTMGFARAAQAKGVEIERNITVTGITVEKDRIIGVTTDKGSISTPCVVNATGPHAARVAALAGVEVPVTPLRRNIFIAQPPSEAASGVNYPDNHIMVIDSSTSFYFHREGANILFGMGDPDETPGFDMTVRWDFLDSVVEVAMSRLPTLVEGKVSHAWAGLYAMSPDGNAIVGEANTVTGFYLINGFSGHGFQHSPAIGRLLAAQITGRETDIDPSPFALNRFGSGASSPEANVV</sequence>
<reference evidence="3" key="1">
    <citation type="submission" date="2018-05" db="EMBL/GenBank/DDBJ databases">
        <authorList>
            <person name="Lanie J.A."/>
            <person name="Ng W.-L."/>
            <person name="Kazmierczak K.M."/>
            <person name="Andrzejewski T.M."/>
            <person name="Davidsen T.M."/>
            <person name="Wayne K.J."/>
            <person name="Tettelin H."/>
            <person name="Glass J.I."/>
            <person name="Rusch D."/>
            <person name="Podicherti R."/>
            <person name="Tsui H.-C.T."/>
            <person name="Winkler M.E."/>
        </authorList>
    </citation>
    <scope>NUCLEOTIDE SEQUENCE</scope>
</reference>
<dbReference type="Gene3D" id="3.30.9.10">
    <property type="entry name" value="D-Amino Acid Oxidase, subunit A, domain 2"/>
    <property type="match status" value="1"/>
</dbReference>
<dbReference type="SUPFAM" id="SSF51905">
    <property type="entry name" value="FAD/NAD(P)-binding domain"/>
    <property type="match status" value="1"/>
</dbReference>
<evidence type="ECO:0000313" key="3">
    <source>
        <dbReference type="EMBL" id="SVA11631.1"/>
    </source>
</evidence>
<protein>
    <recommendedName>
        <fullName evidence="2">FAD dependent oxidoreductase domain-containing protein</fullName>
    </recommendedName>
</protein>
<evidence type="ECO:0000256" key="1">
    <source>
        <dbReference type="ARBA" id="ARBA00023002"/>
    </source>
</evidence>
<accession>A0A381T7Y0</accession>
<evidence type="ECO:0000259" key="2">
    <source>
        <dbReference type="Pfam" id="PF01266"/>
    </source>
</evidence>
<dbReference type="GO" id="GO:0016491">
    <property type="term" value="F:oxidoreductase activity"/>
    <property type="evidence" value="ECO:0007669"/>
    <property type="project" value="UniProtKB-KW"/>
</dbReference>
<keyword evidence="1" id="KW-0560">Oxidoreductase</keyword>
<dbReference type="Pfam" id="PF01266">
    <property type="entry name" value="DAO"/>
    <property type="match status" value="1"/>
</dbReference>
<dbReference type="PANTHER" id="PTHR13847:SF287">
    <property type="entry name" value="FAD-DEPENDENT OXIDOREDUCTASE DOMAIN-CONTAINING PROTEIN 1"/>
    <property type="match status" value="1"/>
</dbReference>
<name>A0A381T7Y0_9ZZZZ</name>
<dbReference type="EMBL" id="UINC01004081">
    <property type="protein sequence ID" value="SVA11631.1"/>
    <property type="molecule type" value="Genomic_DNA"/>
</dbReference>
<feature type="domain" description="FAD dependent oxidoreductase" evidence="2">
    <location>
        <begin position="6"/>
        <end position="357"/>
    </location>
</feature>
<dbReference type="GO" id="GO:0005737">
    <property type="term" value="C:cytoplasm"/>
    <property type="evidence" value="ECO:0007669"/>
    <property type="project" value="TreeGrafter"/>
</dbReference>
<dbReference type="AlphaFoldDB" id="A0A381T7Y0"/>
<dbReference type="InterPro" id="IPR036188">
    <property type="entry name" value="FAD/NAD-bd_sf"/>
</dbReference>
<dbReference type="PANTHER" id="PTHR13847">
    <property type="entry name" value="SARCOSINE DEHYDROGENASE-RELATED"/>
    <property type="match status" value="1"/>
</dbReference>
<gene>
    <name evidence="3" type="ORF">METZ01_LOCUS64485</name>
</gene>
<proteinExistence type="predicted"/>
<dbReference type="InterPro" id="IPR006076">
    <property type="entry name" value="FAD-dep_OxRdtase"/>
</dbReference>
<organism evidence="3">
    <name type="scientific">marine metagenome</name>
    <dbReference type="NCBI Taxonomy" id="408172"/>
    <lineage>
        <taxon>unclassified sequences</taxon>
        <taxon>metagenomes</taxon>
        <taxon>ecological metagenomes</taxon>
    </lineage>
</organism>